<dbReference type="SMART" id="SM00320">
    <property type="entry name" value="WD40"/>
    <property type="match status" value="2"/>
</dbReference>
<dbReference type="InterPro" id="IPR036322">
    <property type="entry name" value="WD40_repeat_dom_sf"/>
</dbReference>
<dbReference type="PANTHER" id="PTHR19848">
    <property type="entry name" value="WD40 REPEAT PROTEIN"/>
    <property type="match status" value="1"/>
</dbReference>
<evidence type="ECO:0000313" key="5">
    <source>
        <dbReference type="Proteomes" id="UP000236333"/>
    </source>
</evidence>
<feature type="repeat" description="WD" evidence="3">
    <location>
        <begin position="1"/>
        <end position="40"/>
    </location>
</feature>
<dbReference type="PROSITE" id="PS50294">
    <property type="entry name" value="WD_REPEATS_REGION"/>
    <property type="match status" value="2"/>
</dbReference>
<dbReference type="Pfam" id="PF00400">
    <property type="entry name" value="WD40"/>
    <property type="match status" value="2"/>
</dbReference>
<comment type="caution">
    <text evidence="4">The sequence shown here is derived from an EMBL/GenBank/DDBJ whole genome shotgun (WGS) entry which is preliminary data.</text>
</comment>
<dbReference type="EMBL" id="PGGS01002655">
    <property type="protein sequence ID" value="PNG99540.1"/>
    <property type="molecule type" value="Genomic_DNA"/>
</dbReference>
<dbReference type="Gene3D" id="2.130.10.10">
    <property type="entry name" value="YVTN repeat-like/Quinoprotein amine dehydrogenase"/>
    <property type="match status" value="1"/>
</dbReference>
<dbReference type="PANTHER" id="PTHR19848:SF8">
    <property type="entry name" value="F-BOX AND WD REPEAT DOMAIN CONTAINING 7"/>
    <property type="match status" value="1"/>
</dbReference>
<organism evidence="4 5">
    <name type="scientific">Tetrabaena socialis</name>
    <dbReference type="NCBI Taxonomy" id="47790"/>
    <lineage>
        <taxon>Eukaryota</taxon>
        <taxon>Viridiplantae</taxon>
        <taxon>Chlorophyta</taxon>
        <taxon>core chlorophytes</taxon>
        <taxon>Chlorophyceae</taxon>
        <taxon>CS clade</taxon>
        <taxon>Chlamydomonadales</taxon>
        <taxon>Tetrabaenaceae</taxon>
        <taxon>Tetrabaena</taxon>
    </lineage>
</organism>
<dbReference type="Proteomes" id="UP000236333">
    <property type="component" value="Unassembled WGS sequence"/>
</dbReference>
<dbReference type="InterPro" id="IPR019775">
    <property type="entry name" value="WD40_repeat_CS"/>
</dbReference>
<name>A0A2J7ZGZ4_9CHLO</name>
<reference evidence="4 5" key="1">
    <citation type="journal article" date="2017" name="Mol. Biol. Evol.">
        <title>The 4-celled Tetrabaena socialis nuclear genome reveals the essential components for genetic control of cell number at the origin of multicellularity in the volvocine lineage.</title>
        <authorList>
            <person name="Featherston J."/>
            <person name="Arakaki Y."/>
            <person name="Hanschen E.R."/>
            <person name="Ferris P.J."/>
            <person name="Michod R.E."/>
            <person name="Olson B.J.S.C."/>
            <person name="Nozaki H."/>
            <person name="Durand P.M."/>
        </authorList>
    </citation>
    <scope>NUCLEOTIDE SEQUENCE [LARGE SCALE GENOMIC DNA]</scope>
    <source>
        <strain evidence="4 5">NIES-571</strain>
    </source>
</reference>
<evidence type="ECO:0000256" key="3">
    <source>
        <dbReference type="PROSITE-ProRule" id="PRU00221"/>
    </source>
</evidence>
<keyword evidence="2" id="KW-0677">Repeat</keyword>
<keyword evidence="1 3" id="KW-0853">WD repeat</keyword>
<evidence type="ECO:0000313" key="4">
    <source>
        <dbReference type="EMBL" id="PNG99540.1"/>
    </source>
</evidence>
<dbReference type="InterPro" id="IPR001680">
    <property type="entry name" value="WD40_rpt"/>
</dbReference>
<accession>A0A2J7ZGZ4</accession>
<feature type="repeat" description="WD" evidence="3">
    <location>
        <begin position="41"/>
        <end position="72"/>
    </location>
</feature>
<sequence length="89" mass="9245">GNTKGFNSVAFSPDGRQLASGNEDCTLRLWDAATGQCTAVLKGHTQEVTSVAFSPDGRQLASGSRDNTVRLWAAATVGQCTAALEPHPA</sequence>
<keyword evidence="5" id="KW-1185">Reference proteome</keyword>
<evidence type="ECO:0000256" key="1">
    <source>
        <dbReference type="ARBA" id="ARBA00022574"/>
    </source>
</evidence>
<protein>
    <submittedName>
        <fullName evidence="4">Vegetative incompatibility protein HET-E-1</fullName>
    </submittedName>
</protein>
<dbReference type="InterPro" id="IPR015943">
    <property type="entry name" value="WD40/YVTN_repeat-like_dom_sf"/>
</dbReference>
<feature type="non-terminal residue" evidence="4">
    <location>
        <position position="1"/>
    </location>
</feature>
<gene>
    <name evidence="4" type="ORF">TSOC_014679</name>
</gene>
<dbReference type="AlphaFoldDB" id="A0A2J7ZGZ4"/>
<proteinExistence type="predicted"/>
<dbReference type="OrthoDB" id="541653at2759"/>
<dbReference type="PROSITE" id="PS00678">
    <property type="entry name" value="WD_REPEATS_1"/>
    <property type="match status" value="1"/>
</dbReference>
<dbReference type="PROSITE" id="PS50082">
    <property type="entry name" value="WD_REPEATS_2"/>
    <property type="match status" value="2"/>
</dbReference>
<evidence type="ECO:0000256" key="2">
    <source>
        <dbReference type="ARBA" id="ARBA00022737"/>
    </source>
</evidence>
<dbReference type="SUPFAM" id="SSF50978">
    <property type="entry name" value="WD40 repeat-like"/>
    <property type="match status" value="1"/>
</dbReference>